<dbReference type="SUPFAM" id="SSF141571">
    <property type="entry name" value="Pentapeptide repeat-like"/>
    <property type="match status" value="1"/>
</dbReference>
<dbReference type="EMBL" id="CAADHO010000003">
    <property type="protein sequence ID" value="VFQ44775.1"/>
    <property type="molecule type" value="Genomic_DNA"/>
</dbReference>
<name>A0A4U8YLE9_9BACT</name>
<dbReference type="RefSeq" id="WP_180140600.1">
    <property type="nucleotide sequence ID" value="NZ_CAADHO010000003.1"/>
</dbReference>
<organism evidence="1 2">
    <name type="scientific">Desulfoluna butyratoxydans</name>
    <dbReference type="NCBI Taxonomy" id="231438"/>
    <lineage>
        <taxon>Bacteria</taxon>
        <taxon>Pseudomonadati</taxon>
        <taxon>Thermodesulfobacteriota</taxon>
        <taxon>Desulfobacteria</taxon>
        <taxon>Desulfobacterales</taxon>
        <taxon>Desulfolunaceae</taxon>
        <taxon>Desulfoluna</taxon>
    </lineage>
</organism>
<dbReference type="Gene3D" id="2.160.20.80">
    <property type="entry name" value="E3 ubiquitin-protein ligase SopA"/>
    <property type="match status" value="1"/>
</dbReference>
<dbReference type="Proteomes" id="UP000507962">
    <property type="component" value="Unassembled WGS sequence"/>
</dbReference>
<gene>
    <name evidence="1" type="ORF">MSL71_24320</name>
</gene>
<dbReference type="AlphaFoldDB" id="A0A4U8YLE9"/>
<protein>
    <submittedName>
        <fullName evidence="1">Pentapeptide repeat</fullName>
    </submittedName>
</protein>
<evidence type="ECO:0000313" key="2">
    <source>
        <dbReference type="Proteomes" id="UP000507962"/>
    </source>
</evidence>
<dbReference type="PANTHER" id="PTHR42999:SF1">
    <property type="entry name" value="PENTAPEPTIDE REPEAT-CONTAINING PROTEIN"/>
    <property type="match status" value="1"/>
</dbReference>
<keyword evidence="2" id="KW-1185">Reference proteome</keyword>
<dbReference type="InterPro" id="IPR001646">
    <property type="entry name" value="5peptide_repeat"/>
</dbReference>
<sequence length="317" mass="35151">MDTHGLIKRFSSGEIPVHEKVADAATYLNSLSKREAGIAIDDIKILEACVRMVISCDVELIETSLFEVIGTYLKTSPAFQSADYLEDYFDLDFENENPSFVVDYTGNYTFVPDSMLPAQLAAERTYALMLARYFFQHVYAKTSARQNLESVALPGLDLDSATIHETRMAGSVYMGADFTDCHFQSVGMGRSNLKKCTFTGCHFDNVGLNECELEGATFDRCIFHGASLRAVAFGKASFTHCQFVETELCFIDFGASDLSCCTFDKCWISHAGMGQVSGLAQKQLDSFFGDDSTRLPAHLEEIGDRLFMLDIPCALVR</sequence>
<reference evidence="1 2" key="1">
    <citation type="submission" date="2019-03" db="EMBL/GenBank/DDBJ databases">
        <authorList>
            <person name="Nijsse B."/>
        </authorList>
    </citation>
    <scope>NUCLEOTIDE SEQUENCE [LARGE SCALE GENOMIC DNA]</scope>
    <source>
        <strain evidence="1">Desulfoluna butyratoxydans MSL71</strain>
    </source>
</reference>
<dbReference type="PANTHER" id="PTHR42999">
    <property type="entry name" value="ANTIBIOTIC RESISTANCE PROTEIN MCBG"/>
    <property type="match status" value="1"/>
</dbReference>
<evidence type="ECO:0000313" key="1">
    <source>
        <dbReference type="EMBL" id="VFQ44775.1"/>
    </source>
</evidence>
<dbReference type="Pfam" id="PF00805">
    <property type="entry name" value="Pentapeptide"/>
    <property type="match status" value="1"/>
</dbReference>
<dbReference type="InterPro" id="IPR052949">
    <property type="entry name" value="PA_immunity-related"/>
</dbReference>
<proteinExistence type="predicted"/>
<accession>A0A4U8YLE9</accession>